<organism evidence="1 2">
    <name type="scientific">Tanacetum coccineum</name>
    <dbReference type="NCBI Taxonomy" id="301880"/>
    <lineage>
        <taxon>Eukaryota</taxon>
        <taxon>Viridiplantae</taxon>
        <taxon>Streptophyta</taxon>
        <taxon>Embryophyta</taxon>
        <taxon>Tracheophyta</taxon>
        <taxon>Spermatophyta</taxon>
        <taxon>Magnoliopsida</taxon>
        <taxon>eudicotyledons</taxon>
        <taxon>Gunneridae</taxon>
        <taxon>Pentapetalae</taxon>
        <taxon>asterids</taxon>
        <taxon>campanulids</taxon>
        <taxon>Asterales</taxon>
        <taxon>Asteraceae</taxon>
        <taxon>Asteroideae</taxon>
        <taxon>Anthemideae</taxon>
        <taxon>Anthemidinae</taxon>
        <taxon>Tanacetum</taxon>
    </lineage>
</organism>
<dbReference type="EMBL" id="BQNB010021217">
    <property type="protein sequence ID" value="GJU04101.1"/>
    <property type="molecule type" value="Genomic_DNA"/>
</dbReference>
<gene>
    <name evidence="1" type="ORF">Tco_1114439</name>
</gene>
<proteinExistence type="predicted"/>
<sequence length="185" mass="21652">MVDEEEVTSKKLVPMAEEMIMLIEVLKRNCISPSDNHKFMMVDGEDLLSKKTSPMAEEILEMLRVCKGIRVYKFNLHYVASIKWVVELLFNVRLLSSTRIFSRLVNLLEVKQYVSTSVKEIDYAQLRIVNQAELKFFPEAFFRSKSYRMNFELIAIAMLDLGLTKDGIKSPYLIRRRFDIGRQQT</sequence>
<name>A0ABQ5IW52_9ASTR</name>
<keyword evidence="2" id="KW-1185">Reference proteome</keyword>
<comment type="caution">
    <text evidence="1">The sequence shown here is derived from an EMBL/GenBank/DDBJ whole genome shotgun (WGS) entry which is preliminary data.</text>
</comment>
<evidence type="ECO:0000313" key="2">
    <source>
        <dbReference type="Proteomes" id="UP001151760"/>
    </source>
</evidence>
<evidence type="ECO:0000313" key="1">
    <source>
        <dbReference type="EMBL" id="GJU04101.1"/>
    </source>
</evidence>
<reference evidence="1" key="1">
    <citation type="journal article" date="2022" name="Int. J. Mol. Sci.">
        <title>Draft Genome of Tanacetum Coccineum: Genomic Comparison of Closely Related Tanacetum-Family Plants.</title>
        <authorList>
            <person name="Yamashiro T."/>
            <person name="Shiraishi A."/>
            <person name="Nakayama K."/>
            <person name="Satake H."/>
        </authorList>
    </citation>
    <scope>NUCLEOTIDE SEQUENCE</scope>
</reference>
<reference evidence="1" key="2">
    <citation type="submission" date="2022-01" db="EMBL/GenBank/DDBJ databases">
        <authorList>
            <person name="Yamashiro T."/>
            <person name="Shiraishi A."/>
            <person name="Satake H."/>
            <person name="Nakayama K."/>
        </authorList>
    </citation>
    <scope>NUCLEOTIDE SEQUENCE</scope>
</reference>
<accession>A0ABQ5IW52</accession>
<protein>
    <submittedName>
        <fullName evidence="1">Uncharacterized protein</fullName>
    </submittedName>
</protein>
<dbReference type="Proteomes" id="UP001151760">
    <property type="component" value="Unassembled WGS sequence"/>
</dbReference>